<evidence type="ECO:0000313" key="2">
    <source>
        <dbReference type="Proteomes" id="UP001159427"/>
    </source>
</evidence>
<gene>
    <name evidence="1" type="ORF">PEVE_00013884</name>
</gene>
<keyword evidence="2" id="KW-1185">Reference proteome</keyword>
<comment type="caution">
    <text evidence="1">The sequence shown here is derived from an EMBL/GenBank/DDBJ whole genome shotgun (WGS) entry which is preliminary data.</text>
</comment>
<organism evidence="1 2">
    <name type="scientific">Porites evermanni</name>
    <dbReference type="NCBI Taxonomy" id="104178"/>
    <lineage>
        <taxon>Eukaryota</taxon>
        <taxon>Metazoa</taxon>
        <taxon>Cnidaria</taxon>
        <taxon>Anthozoa</taxon>
        <taxon>Hexacorallia</taxon>
        <taxon>Scleractinia</taxon>
        <taxon>Fungiina</taxon>
        <taxon>Poritidae</taxon>
        <taxon>Porites</taxon>
    </lineage>
</organism>
<proteinExistence type="predicted"/>
<dbReference type="EMBL" id="CALNXI010002031">
    <property type="protein sequence ID" value="CAH3181841.1"/>
    <property type="molecule type" value="Genomic_DNA"/>
</dbReference>
<sequence length="149" mass="16612">MAVHLSEENGAILHLSDVEKNSKELNERGKDALKPPTAASKIEILCKTLAFLVVLCLFCIHLARVLREGSDNCPSMFHSGRWRGSFWQPHGCMLHSYISSELKTCLQNHPVAFVGDSRTRGLYYELVEAVSLNSVKDSGNAKVDHVINY</sequence>
<reference evidence="1 2" key="1">
    <citation type="submission" date="2022-05" db="EMBL/GenBank/DDBJ databases">
        <authorList>
            <consortium name="Genoscope - CEA"/>
            <person name="William W."/>
        </authorList>
    </citation>
    <scope>NUCLEOTIDE SEQUENCE [LARGE SCALE GENOMIC DNA]</scope>
</reference>
<accession>A0ABN8RVE7</accession>
<name>A0ABN8RVE7_9CNID</name>
<dbReference type="Proteomes" id="UP001159427">
    <property type="component" value="Unassembled WGS sequence"/>
</dbReference>
<feature type="non-terminal residue" evidence="1">
    <location>
        <position position="149"/>
    </location>
</feature>
<evidence type="ECO:0000313" key="1">
    <source>
        <dbReference type="EMBL" id="CAH3181841.1"/>
    </source>
</evidence>
<protein>
    <submittedName>
        <fullName evidence="1">Uncharacterized protein</fullName>
    </submittedName>
</protein>